<gene>
    <name evidence="2" type="ORF">CEE69_02535</name>
</gene>
<dbReference type="AlphaFoldDB" id="A0A2G1WDV5"/>
<proteinExistence type="predicted"/>
<keyword evidence="3" id="KW-1185">Reference proteome</keyword>
<sequence length="87" mass="9522">MSDTELGDWVIFRFIASVSLGVRVVASLTPGRNDVSTRRMDTLAQDQLIPHPSPRPERPTQPLPGASVPGLWVSVSEKVSEPNWLTA</sequence>
<organism evidence="2 3">
    <name type="scientific">Rhodopirellula bahusiensis</name>
    <dbReference type="NCBI Taxonomy" id="2014065"/>
    <lineage>
        <taxon>Bacteria</taxon>
        <taxon>Pseudomonadati</taxon>
        <taxon>Planctomycetota</taxon>
        <taxon>Planctomycetia</taxon>
        <taxon>Pirellulales</taxon>
        <taxon>Pirellulaceae</taxon>
        <taxon>Rhodopirellula</taxon>
    </lineage>
</organism>
<feature type="region of interest" description="Disordered" evidence="1">
    <location>
        <begin position="47"/>
        <end position="67"/>
    </location>
</feature>
<evidence type="ECO:0000256" key="1">
    <source>
        <dbReference type="SAM" id="MobiDB-lite"/>
    </source>
</evidence>
<name>A0A2G1WDV5_9BACT</name>
<evidence type="ECO:0000313" key="2">
    <source>
        <dbReference type="EMBL" id="PHQ37234.1"/>
    </source>
</evidence>
<dbReference type="EMBL" id="NIZW01000001">
    <property type="protein sequence ID" value="PHQ37234.1"/>
    <property type="molecule type" value="Genomic_DNA"/>
</dbReference>
<evidence type="ECO:0000313" key="3">
    <source>
        <dbReference type="Proteomes" id="UP000225740"/>
    </source>
</evidence>
<comment type="caution">
    <text evidence="2">The sequence shown here is derived from an EMBL/GenBank/DDBJ whole genome shotgun (WGS) entry which is preliminary data.</text>
</comment>
<dbReference type="Proteomes" id="UP000225740">
    <property type="component" value="Unassembled WGS sequence"/>
</dbReference>
<protein>
    <submittedName>
        <fullName evidence="2">Uncharacterized protein</fullName>
    </submittedName>
</protein>
<reference evidence="2 3" key="1">
    <citation type="submission" date="2017-06" db="EMBL/GenBank/DDBJ databases">
        <title>Description of Rhodopirellula bahusiensis sp. nov.</title>
        <authorList>
            <person name="Kizina J."/>
            <person name="Harder J."/>
        </authorList>
    </citation>
    <scope>NUCLEOTIDE SEQUENCE [LARGE SCALE GENOMIC DNA]</scope>
    <source>
        <strain evidence="2 3">SWK21</strain>
    </source>
</reference>
<accession>A0A2G1WDV5</accession>